<organism evidence="1 2">
    <name type="scientific">Lichenifustis flavocetrariae</name>
    <dbReference type="NCBI Taxonomy" id="2949735"/>
    <lineage>
        <taxon>Bacteria</taxon>
        <taxon>Pseudomonadati</taxon>
        <taxon>Pseudomonadota</taxon>
        <taxon>Alphaproteobacteria</taxon>
        <taxon>Hyphomicrobiales</taxon>
        <taxon>Lichenihabitantaceae</taxon>
        <taxon>Lichenifustis</taxon>
    </lineage>
</organism>
<gene>
    <name evidence="1" type="ORF">M8523_16385</name>
</gene>
<protein>
    <submittedName>
        <fullName evidence="1">Uncharacterized protein</fullName>
    </submittedName>
</protein>
<evidence type="ECO:0000313" key="1">
    <source>
        <dbReference type="EMBL" id="MCW6509599.1"/>
    </source>
</evidence>
<reference evidence="1" key="1">
    <citation type="submission" date="2022-05" db="EMBL/GenBank/DDBJ databases">
        <authorList>
            <person name="Pankratov T."/>
        </authorList>
    </citation>
    <scope>NUCLEOTIDE SEQUENCE</scope>
    <source>
        <strain evidence="1">BP6-180914</strain>
    </source>
</reference>
<dbReference type="Proteomes" id="UP001165667">
    <property type="component" value="Unassembled WGS sequence"/>
</dbReference>
<name>A0AA41YVX9_9HYPH</name>
<accession>A0AA41YVX9</accession>
<evidence type="ECO:0000313" key="2">
    <source>
        <dbReference type="Proteomes" id="UP001165667"/>
    </source>
</evidence>
<keyword evidence="2" id="KW-1185">Reference proteome</keyword>
<comment type="caution">
    <text evidence="1">The sequence shown here is derived from an EMBL/GenBank/DDBJ whole genome shotgun (WGS) entry which is preliminary data.</text>
</comment>
<sequence>MTSDPRTLKNIEVLVLRADKPRIGYTWELRQYGKGTPIIASDDLFPSQVEARRSGLEAFAKFMAAG</sequence>
<dbReference type="EMBL" id="JAMOIM010000010">
    <property type="protein sequence ID" value="MCW6509599.1"/>
    <property type="molecule type" value="Genomic_DNA"/>
</dbReference>
<dbReference type="AlphaFoldDB" id="A0AA41YVX9"/>
<proteinExistence type="predicted"/>
<dbReference type="RefSeq" id="WP_282585969.1">
    <property type="nucleotide sequence ID" value="NZ_JAMOIM010000010.1"/>
</dbReference>